<reference evidence="2" key="1">
    <citation type="submission" date="2022-03" db="EMBL/GenBank/DDBJ databases">
        <authorList>
            <person name="Leyn A S."/>
        </authorList>
    </citation>
    <scope>NUCLEOTIDE SEQUENCE</scope>
    <source>
        <strain evidence="2">Streptomyces globisporus 4-3</strain>
    </source>
</reference>
<accession>A0ABM9GTK1</accession>
<sequence>MNAPWRRQDRPVRHRAGGGRGPGSSARQGGSTGLRAASAHRL</sequence>
<dbReference type="EMBL" id="CAKXYP010000004">
    <property type="protein sequence ID" value="CAH9414519.1"/>
    <property type="molecule type" value="Genomic_DNA"/>
</dbReference>
<protein>
    <submittedName>
        <fullName evidence="2">Uncharacterized protein</fullName>
    </submittedName>
</protein>
<evidence type="ECO:0000313" key="2">
    <source>
        <dbReference type="EMBL" id="CAH9414519.1"/>
    </source>
</evidence>
<comment type="caution">
    <text evidence="2">The sequence shown here is derived from an EMBL/GenBank/DDBJ whole genome shotgun (WGS) entry which is preliminary data.</text>
</comment>
<evidence type="ECO:0000256" key="1">
    <source>
        <dbReference type="SAM" id="MobiDB-lite"/>
    </source>
</evidence>
<name>A0ABM9GTK1_STRGL</name>
<keyword evidence="3" id="KW-1185">Reference proteome</keyword>
<proteinExistence type="predicted"/>
<organism evidence="2 3">
    <name type="scientific">Streptomyces globisporus</name>
    <dbReference type="NCBI Taxonomy" id="1908"/>
    <lineage>
        <taxon>Bacteria</taxon>
        <taxon>Bacillati</taxon>
        <taxon>Actinomycetota</taxon>
        <taxon>Actinomycetes</taxon>
        <taxon>Kitasatosporales</taxon>
        <taxon>Streptomycetaceae</taxon>
        <taxon>Streptomyces</taxon>
    </lineage>
</organism>
<feature type="region of interest" description="Disordered" evidence="1">
    <location>
        <begin position="1"/>
        <end position="42"/>
    </location>
</feature>
<feature type="compositionally biased region" description="Basic and acidic residues" evidence="1">
    <location>
        <begin position="1"/>
        <end position="11"/>
    </location>
</feature>
<evidence type="ECO:0000313" key="3">
    <source>
        <dbReference type="Proteomes" id="UP001154015"/>
    </source>
</evidence>
<dbReference type="Proteomes" id="UP001154015">
    <property type="component" value="Unassembled WGS sequence"/>
</dbReference>
<gene>
    <name evidence="2" type="ORF">SGL43_01523</name>
</gene>